<dbReference type="Proteomes" id="UP000284403">
    <property type="component" value="Unassembled WGS sequence"/>
</dbReference>
<dbReference type="OrthoDB" id="247946at2759"/>
<protein>
    <submittedName>
        <fullName evidence="2">Uncharacterized protein</fullName>
    </submittedName>
</protein>
<dbReference type="AlphaFoldDB" id="A0A422PN01"/>
<sequence>MSVSTRTSFTQLGNGAYSEALIPTTRPRHHRIPRLIPVLEGGLDEGRGALADLPPFGPPPATAGVLDAAPVKEGRRDRAMNGPQHTGDAEFVVKWKGLAAEQVERSLMPLRLHYRQQLLMLEERRLRRVILAEEFARRMEVGIDNRYRAPLRERLLSWDAQDKLSRRLQAVRDRGLKSARTMSLSSARAPRSLFDDPPRTPSRPTTLTHSPPWTGHSAKVSNVPRRTLGVAVPVSYLTLEEPARGAGATEQPL</sequence>
<feature type="compositionally biased region" description="Low complexity" evidence="1">
    <location>
        <begin position="202"/>
        <end position="212"/>
    </location>
</feature>
<dbReference type="EMBL" id="MKKU01000215">
    <property type="protein sequence ID" value="RNF19073.1"/>
    <property type="molecule type" value="Genomic_DNA"/>
</dbReference>
<evidence type="ECO:0000313" key="2">
    <source>
        <dbReference type="EMBL" id="RNF19073.1"/>
    </source>
</evidence>
<dbReference type="GeneID" id="40317848"/>
<feature type="region of interest" description="Disordered" evidence="1">
    <location>
        <begin position="179"/>
        <end position="220"/>
    </location>
</feature>
<comment type="caution">
    <text evidence="2">The sequence shown here is derived from an EMBL/GenBank/DDBJ whole genome shotgun (WGS) entry which is preliminary data.</text>
</comment>
<organism evidence="2 3">
    <name type="scientific">Trypanosoma conorhini</name>
    <dbReference type="NCBI Taxonomy" id="83891"/>
    <lineage>
        <taxon>Eukaryota</taxon>
        <taxon>Discoba</taxon>
        <taxon>Euglenozoa</taxon>
        <taxon>Kinetoplastea</taxon>
        <taxon>Metakinetoplastina</taxon>
        <taxon>Trypanosomatida</taxon>
        <taxon>Trypanosomatidae</taxon>
        <taxon>Trypanosoma</taxon>
    </lineage>
</organism>
<keyword evidence="3" id="KW-1185">Reference proteome</keyword>
<reference evidence="2 3" key="1">
    <citation type="journal article" date="2018" name="BMC Genomics">
        <title>Genomic comparison of Trypanosoma conorhini and Trypanosoma rangeli to Trypanosoma cruzi strains of high and low virulence.</title>
        <authorList>
            <person name="Bradwell K.R."/>
            <person name="Koparde V.N."/>
            <person name="Matveyev A.V."/>
            <person name="Serrano M.G."/>
            <person name="Alves J.M."/>
            <person name="Parikh H."/>
            <person name="Huang B."/>
            <person name="Lee V."/>
            <person name="Espinosa-Alvarez O."/>
            <person name="Ortiz P.A."/>
            <person name="Costa-Martins A.G."/>
            <person name="Teixeira M.M."/>
            <person name="Buck G.A."/>
        </authorList>
    </citation>
    <scope>NUCLEOTIDE SEQUENCE [LARGE SCALE GENOMIC DNA]</scope>
    <source>
        <strain evidence="2 3">025E</strain>
    </source>
</reference>
<gene>
    <name evidence="2" type="ORF">Tco025E_04237</name>
</gene>
<name>A0A422PN01_9TRYP</name>
<accession>A0A422PN01</accession>
<evidence type="ECO:0000313" key="3">
    <source>
        <dbReference type="Proteomes" id="UP000284403"/>
    </source>
</evidence>
<evidence type="ECO:0000256" key="1">
    <source>
        <dbReference type="SAM" id="MobiDB-lite"/>
    </source>
</evidence>
<proteinExistence type="predicted"/>
<dbReference type="RefSeq" id="XP_029228698.1">
    <property type="nucleotide sequence ID" value="XM_029371149.1"/>
</dbReference>